<comment type="cofactor">
    <cofactor evidence="1">
        <name>Mg(2+)</name>
        <dbReference type="ChEBI" id="CHEBI:18420"/>
    </cofactor>
</comment>
<dbReference type="AlphaFoldDB" id="A0AA46H0I7"/>
<dbReference type="Gene3D" id="1.10.600.10">
    <property type="entry name" value="Farnesyl Diphosphate Synthase"/>
    <property type="match status" value="1"/>
</dbReference>
<evidence type="ECO:0000256" key="2">
    <source>
        <dbReference type="ARBA" id="ARBA00006706"/>
    </source>
</evidence>
<dbReference type="EC" id="2.5.1.90" evidence="7"/>
<evidence type="ECO:0000256" key="4">
    <source>
        <dbReference type="ARBA" id="ARBA00022723"/>
    </source>
</evidence>
<dbReference type="CDD" id="cd00685">
    <property type="entry name" value="Trans_IPPS_HT"/>
    <property type="match status" value="1"/>
</dbReference>
<dbReference type="InterPro" id="IPR008949">
    <property type="entry name" value="Isoprenoid_synthase_dom_sf"/>
</dbReference>
<keyword evidence="5" id="KW-0460">Magnesium</keyword>
<dbReference type="SFLD" id="SFLDS00005">
    <property type="entry name" value="Isoprenoid_Synthase_Type_I"/>
    <property type="match status" value="1"/>
</dbReference>
<dbReference type="InterPro" id="IPR000092">
    <property type="entry name" value="Polyprenyl_synt"/>
</dbReference>
<dbReference type="Pfam" id="PF00348">
    <property type="entry name" value="polyprenyl_synt"/>
    <property type="match status" value="1"/>
</dbReference>
<dbReference type="GO" id="GO:0046872">
    <property type="term" value="F:metal ion binding"/>
    <property type="evidence" value="ECO:0007669"/>
    <property type="project" value="UniProtKB-KW"/>
</dbReference>
<comment type="caution">
    <text evidence="7">The sequence shown here is derived from an EMBL/GenBank/DDBJ whole genome shotgun (WGS) entry which is preliminary data.</text>
</comment>
<accession>A0AA46H0I7</accession>
<dbReference type="PANTHER" id="PTHR12001:SF85">
    <property type="entry name" value="SHORT CHAIN ISOPRENYL DIPHOSPHATE SYNTHASE"/>
    <property type="match status" value="1"/>
</dbReference>
<proteinExistence type="inferred from homology"/>
<dbReference type="InterPro" id="IPR033749">
    <property type="entry name" value="Polyprenyl_synt_CS"/>
</dbReference>
<evidence type="ECO:0000256" key="1">
    <source>
        <dbReference type="ARBA" id="ARBA00001946"/>
    </source>
</evidence>
<protein>
    <submittedName>
        <fullName evidence="7">Octaprenyl-diphosphate synthase</fullName>
        <ecNumber evidence="7">2.5.1.90</ecNumber>
    </submittedName>
</protein>
<dbReference type="PANTHER" id="PTHR12001">
    <property type="entry name" value="GERANYLGERANYL PYROPHOSPHATE SYNTHASE"/>
    <property type="match status" value="1"/>
</dbReference>
<evidence type="ECO:0000313" key="7">
    <source>
        <dbReference type="EMBL" id="STD09895.1"/>
    </source>
</evidence>
<dbReference type="Proteomes" id="UP000254118">
    <property type="component" value="Unassembled WGS sequence"/>
</dbReference>
<sequence>MHSGACSTARWVVCRWHPSALPDVTHLASNARECIQALGWNGPPALEDPLNSSLPLADFRHEVQQAIDSALSEQRALVTPVGPETDQLLDAIAQLLSGGKRFRALFCYQAYKAAGGTHDHAAVRVGAALEFFQGAALIHDDVMDDSAVRRGAPAAHVAFAQAHREAGWERSPERFGLSGAVLAGDLCLVASEQLFLDSGLPLEELNRARIEFNTMRSQLMAGQWLEFVISNRGWKNISTAERIEQARKVVQFKSAKYSIEQPALIGADAAGINPTDRELLSRYGLAVGEAFQLRDDVLGVFGNPETTGKPAGDDLREGKRTVLLALALDAASPEETHFLASLIGEENLTSEQVERAREIFITTGAMERHETMIRAGAQTAHEALAATTELTVEGKAELAELIHVATERNT</sequence>
<evidence type="ECO:0000256" key="5">
    <source>
        <dbReference type="ARBA" id="ARBA00022842"/>
    </source>
</evidence>
<keyword evidence="3 6" id="KW-0808">Transferase</keyword>
<dbReference type="PROSITE" id="PS00444">
    <property type="entry name" value="POLYPRENYL_SYNTHASE_2"/>
    <property type="match status" value="1"/>
</dbReference>
<evidence type="ECO:0000256" key="3">
    <source>
        <dbReference type="ARBA" id="ARBA00022679"/>
    </source>
</evidence>
<comment type="similarity">
    <text evidence="2 6">Belongs to the FPP/GGPP synthase family.</text>
</comment>
<dbReference type="SUPFAM" id="SSF48576">
    <property type="entry name" value="Terpenoid synthases"/>
    <property type="match status" value="1"/>
</dbReference>
<gene>
    <name evidence="7" type="primary">ispB_1</name>
    <name evidence="7" type="ORF">NCTC7915_01255</name>
</gene>
<keyword evidence="4" id="KW-0479">Metal-binding</keyword>
<dbReference type="EMBL" id="UFYA01000001">
    <property type="protein sequence ID" value="STD09895.1"/>
    <property type="molecule type" value="Genomic_DNA"/>
</dbReference>
<name>A0AA46H0I7_9MICO</name>
<reference evidence="7 8" key="1">
    <citation type="submission" date="2018-06" db="EMBL/GenBank/DDBJ databases">
        <authorList>
            <consortium name="Pathogen Informatics"/>
            <person name="Doyle S."/>
        </authorList>
    </citation>
    <scope>NUCLEOTIDE SEQUENCE [LARGE SCALE GENOMIC DNA]</scope>
    <source>
        <strain evidence="7 8">NCTC7915</strain>
    </source>
</reference>
<dbReference type="SFLD" id="SFLDG01017">
    <property type="entry name" value="Polyprenyl_Transferase_Like"/>
    <property type="match status" value="1"/>
</dbReference>
<evidence type="ECO:0000256" key="6">
    <source>
        <dbReference type="RuleBase" id="RU004466"/>
    </source>
</evidence>
<dbReference type="PROSITE" id="PS00723">
    <property type="entry name" value="POLYPRENYL_SYNTHASE_1"/>
    <property type="match status" value="1"/>
</dbReference>
<evidence type="ECO:0000313" key="8">
    <source>
        <dbReference type="Proteomes" id="UP000254118"/>
    </source>
</evidence>
<dbReference type="GO" id="GO:0106350">
    <property type="term" value="F:all-trans-octaprenyl-diphosphate synthase activity"/>
    <property type="evidence" value="ECO:0007669"/>
    <property type="project" value="UniProtKB-EC"/>
</dbReference>
<dbReference type="GO" id="GO:0008299">
    <property type="term" value="P:isoprenoid biosynthetic process"/>
    <property type="evidence" value="ECO:0007669"/>
    <property type="project" value="InterPro"/>
</dbReference>
<organism evidence="7 8">
    <name type="scientific">Dermatophilus congolensis</name>
    <dbReference type="NCBI Taxonomy" id="1863"/>
    <lineage>
        <taxon>Bacteria</taxon>
        <taxon>Bacillati</taxon>
        <taxon>Actinomycetota</taxon>
        <taxon>Actinomycetes</taxon>
        <taxon>Micrococcales</taxon>
        <taxon>Dermatophilaceae</taxon>
        <taxon>Dermatophilus</taxon>
    </lineage>
</organism>